<dbReference type="InterPro" id="IPR000160">
    <property type="entry name" value="GGDEF_dom"/>
</dbReference>
<evidence type="ECO:0000256" key="2">
    <source>
        <dbReference type="ARBA" id="ARBA00034247"/>
    </source>
</evidence>
<dbReference type="SUPFAM" id="SSF55073">
    <property type="entry name" value="Nucleotide cyclase"/>
    <property type="match status" value="1"/>
</dbReference>
<dbReference type="PANTHER" id="PTHR45138">
    <property type="entry name" value="REGULATORY COMPONENTS OF SENSORY TRANSDUCTION SYSTEM"/>
    <property type="match status" value="1"/>
</dbReference>
<dbReference type="InterPro" id="IPR029787">
    <property type="entry name" value="Nucleotide_cyclase"/>
</dbReference>
<feature type="domain" description="GGDEF" evidence="3">
    <location>
        <begin position="1"/>
        <end position="80"/>
    </location>
</feature>
<dbReference type="GO" id="GO:1902201">
    <property type="term" value="P:negative regulation of bacterial-type flagellum-dependent cell motility"/>
    <property type="evidence" value="ECO:0007669"/>
    <property type="project" value="TreeGrafter"/>
</dbReference>
<dbReference type="Proteomes" id="UP000253204">
    <property type="component" value="Unassembled WGS sequence"/>
</dbReference>
<evidence type="ECO:0000313" key="5">
    <source>
        <dbReference type="Proteomes" id="UP000253204"/>
    </source>
</evidence>
<dbReference type="GO" id="GO:0052621">
    <property type="term" value="F:diguanylate cyclase activity"/>
    <property type="evidence" value="ECO:0007669"/>
    <property type="project" value="UniProtKB-EC"/>
</dbReference>
<accession>A0A368TYV7</accession>
<comment type="caution">
    <text evidence="4">The sequence shown here is derived from an EMBL/GenBank/DDBJ whole genome shotgun (WGS) entry which is preliminary data.</text>
</comment>
<comment type="catalytic activity">
    <reaction evidence="2">
        <text>2 GTP = 3',3'-c-di-GMP + 2 diphosphate</text>
        <dbReference type="Rhea" id="RHEA:24898"/>
        <dbReference type="ChEBI" id="CHEBI:33019"/>
        <dbReference type="ChEBI" id="CHEBI:37565"/>
        <dbReference type="ChEBI" id="CHEBI:58805"/>
        <dbReference type="EC" id="2.7.7.65"/>
    </reaction>
</comment>
<dbReference type="GO" id="GO:0005886">
    <property type="term" value="C:plasma membrane"/>
    <property type="evidence" value="ECO:0007669"/>
    <property type="project" value="TreeGrafter"/>
</dbReference>
<dbReference type="PROSITE" id="PS50887">
    <property type="entry name" value="GGDEF"/>
    <property type="match status" value="1"/>
</dbReference>
<dbReference type="InterPro" id="IPR043128">
    <property type="entry name" value="Rev_trsase/Diguanyl_cyclase"/>
</dbReference>
<dbReference type="Pfam" id="PF00990">
    <property type="entry name" value="GGDEF"/>
    <property type="match status" value="1"/>
</dbReference>
<protein>
    <recommendedName>
        <fullName evidence="1">diguanylate cyclase</fullName>
        <ecNumber evidence="1">2.7.7.65</ecNumber>
    </recommendedName>
</protein>
<proteinExistence type="predicted"/>
<reference evidence="4 5" key="1">
    <citation type="submission" date="2018-07" db="EMBL/GenBank/DDBJ databases">
        <title>Halomonas rutogse sp. nov., isolated from Lake TangqianCo on Tibetan Plateau.</title>
        <authorList>
            <person name="Lu H."/>
            <person name="Xing P."/>
            <person name="Wu Q."/>
        </authorList>
    </citation>
    <scope>NUCLEOTIDE SEQUENCE [LARGE SCALE GENOMIC DNA]</scope>
    <source>
        <strain evidence="4 5">TQ8S</strain>
    </source>
</reference>
<evidence type="ECO:0000259" key="3">
    <source>
        <dbReference type="PROSITE" id="PS50887"/>
    </source>
</evidence>
<keyword evidence="5" id="KW-1185">Reference proteome</keyword>
<dbReference type="EC" id="2.7.7.65" evidence="1"/>
<dbReference type="AlphaFoldDB" id="A0A368TYV7"/>
<organism evidence="4 5">
    <name type="scientific">Vreelandella rituensis</name>
    <dbReference type="NCBI Taxonomy" id="2282306"/>
    <lineage>
        <taxon>Bacteria</taxon>
        <taxon>Pseudomonadati</taxon>
        <taxon>Pseudomonadota</taxon>
        <taxon>Gammaproteobacteria</taxon>
        <taxon>Oceanospirillales</taxon>
        <taxon>Halomonadaceae</taxon>
        <taxon>Vreelandella</taxon>
    </lineage>
</organism>
<gene>
    <name evidence="4" type="ORF">DU506_12190</name>
</gene>
<dbReference type="PANTHER" id="PTHR45138:SF9">
    <property type="entry name" value="DIGUANYLATE CYCLASE DGCM-RELATED"/>
    <property type="match status" value="1"/>
</dbReference>
<evidence type="ECO:0000256" key="1">
    <source>
        <dbReference type="ARBA" id="ARBA00012528"/>
    </source>
</evidence>
<name>A0A368TYV7_9GAMM</name>
<dbReference type="EMBL" id="QPIJ01000028">
    <property type="protein sequence ID" value="RCV89965.1"/>
    <property type="molecule type" value="Genomic_DNA"/>
</dbReference>
<evidence type="ECO:0000313" key="4">
    <source>
        <dbReference type="EMBL" id="RCV89965.1"/>
    </source>
</evidence>
<sequence>MVARYGGEEFVALLSGTDAEGASWVAERLREAILTLVIPHAHSSAADNLRGGTQCNIPSPLNGETIKPLPASFFLIFPGL</sequence>
<dbReference type="GO" id="GO:0043709">
    <property type="term" value="P:cell adhesion involved in single-species biofilm formation"/>
    <property type="evidence" value="ECO:0007669"/>
    <property type="project" value="TreeGrafter"/>
</dbReference>
<dbReference type="OrthoDB" id="9812260at2"/>
<dbReference type="InterPro" id="IPR050469">
    <property type="entry name" value="Diguanylate_Cyclase"/>
</dbReference>
<dbReference type="Gene3D" id="3.30.70.270">
    <property type="match status" value="1"/>
</dbReference>